<protein>
    <submittedName>
        <fullName evidence="2">Uncharacterized protein</fullName>
    </submittedName>
</protein>
<dbReference type="AlphaFoldDB" id="A0A1H0I0L4"/>
<name>A0A1H0I0L4_9ACTN</name>
<gene>
    <name evidence="2" type="ORF">SAMN05192576_3639</name>
</gene>
<dbReference type="Proteomes" id="UP000199004">
    <property type="component" value="Unassembled WGS sequence"/>
</dbReference>
<evidence type="ECO:0000313" key="2">
    <source>
        <dbReference type="EMBL" id="SDO24924.1"/>
    </source>
</evidence>
<dbReference type="RefSeq" id="WP_170254304.1">
    <property type="nucleotide sequence ID" value="NZ_BKAE01000009.1"/>
</dbReference>
<dbReference type="EMBL" id="FNIC01000007">
    <property type="protein sequence ID" value="SDO24924.1"/>
    <property type="molecule type" value="Genomic_DNA"/>
</dbReference>
<evidence type="ECO:0000256" key="1">
    <source>
        <dbReference type="SAM" id="MobiDB-lite"/>
    </source>
</evidence>
<organism evidence="2 3">
    <name type="scientific">Nocardioides szechwanensis</name>
    <dbReference type="NCBI Taxonomy" id="1005944"/>
    <lineage>
        <taxon>Bacteria</taxon>
        <taxon>Bacillati</taxon>
        <taxon>Actinomycetota</taxon>
        <taxon>Actinomycetes</taxon>
        <taxon>Propionibacteriales</taxon>
        <taxon>Nocardioidaceae</taxon>
        <taxon>Nocardioides</taxon>
    </lineage>
</organism>
<keyword evidence="3" id="KW-1185">Reference proteome</keyword>
<sequence length="47" mass="5420">MLNDRFAALPEPIPLEDTRTSQDVVDHPAEMADEYREIDWFLRSTAG</sequence>
<evidence type="ECO:0000313" key="3">
    <source>
        <dbReference type="Proteomes" id="UP000199004"/>
    </source>
</evidence>
<feature type="region of interest" description="Disordered" evidence="1">
    <location>
        <begin position="1"/>
        <end position="22"/>
    </location>
</feature>
<proteinExistence type="predicted"/>
<reference evidence="2 3" key="1">
    <citation type="submission" date="2016-10" db="EMBL/GenBank/DDBJ databases">
        <authorList>
            <person name="de Groot N.N."/>
        </authorList>
    </citation>
    <scope>NUCLEOTIDE SEQUENCE [LARGE SCALE GENOMIC DNA]</scope>
    <source>
        <strain evidence="2 3">CGMCC 1.11147</strain>
    </source>
</reference>
<accession>A0A1H0I0L4</accession>